<evidence type="ECO:0000313" key="7">
    <source>
        <dbReference type="Proteomes" id="UP000268321"/>
    </source>
</evidence>
<dbReference type="FunFam" id="1.10.1620.10:FF:000001">
    <property type="entry name" value="60S ribosomal protein-like L39"/>
    <property type="match status" value="1"/>
</dbReference>
<dbReference type="Pfam" id="PF00832">
    <property type="entry name" value="Ribosomal_L39"/>
    <property type="match status" value="1"/>
</dbReference>
<evidence type="ECO:0000256" key="4">
    <source>
        <dbReference type="ARBA" id="ARBA00035234"/>
    </source>
</evidence>
<name>A0A4P9ZHA9_9ASCO</name>
<proteinExistence type="inferred from homology"/>
<dbReference type="InterPro" id="IPR020083">
    <property type="entry name" value="Ribosomal_eL39_CS"/>
</dbReference>
<evidence type="ECO:0000256" key="5">
    <source>
        <dbReference type="ARBA" id="ARBA00035339"/>
    </source>
</evidence>
<keyword evidence="2" id="KW-0689">Ribosomal protein</keyword>
<dbReference type="GO" id="GO:0003735">
    <property type="term" value="F:structural constituent of ribosome"/>
    <property type="evidence" value="ECO:0007669"/>
    <property type="project" value="InterPro"/>
</dbReference>
<keyword evidence="3" id="KW-0687">Ribonucleoprotein</keyword>
<dbReference type="GO" id="GO:0006412">
    <property type="term" value="P:translation"/>
    <property type="evidence" value="ECO:0007669"/>
    <property type="project" value="InterPro"/>
</dbReference>
<evidence type="ECO:0000313" key="6">
    <source>
        <dbReference type="EMBL" id="RKP32536.1"/>
    </source>
</evidence>
<dbReference type="InterPro" id="IPR000077">
    <property type="entry name" value="Ribosomal_eL39"/>
</dbReference>
<evidence type="ECO:0000256" key="1">
    <source>
        <dbReference type="ARBA" id="ARBA00009339"/>
    </source>
</evidence>
<protein>
    <recommendedName>
        <fullName evidence="4">Large ribosomal subunit protein eL39</fullName>
    </recommendedName>
    <alternativeName>
        <fullName evidence="5">60S ribosomal protein L39</fullName>
    </alternativeName>
</protein>
<reference evidence="7" key="1">
    <citation type="journal article" date="2018" name="Nat. Microbiol.">
        <title>Leveraging single-cell genomics to expand the fungal tree of life.</title>
        <authorList>
            <person name="Ahrendt S.R."/>
            <person name="Quandt C.A."/>
            <person name="Ciobanu D."/>
            <person name="Clum A."/>
            <person name="Salamov A."/>
            <person name="Andreopoulos B."/>
            <person name="Cheng J.F."/>
            <person name="Woyke T."/>
            <person name="Pelin A."/>
            <person name="Henrissat B."/>
            <person name="Reynolds N.K."/>
            <person name="Benny G.L."/>
            <person name="Smith M.E."/>
            <person name="James T.Y."/>
            <person name="Grigoriev I.V."/>
        </authorList>
    </citation>
    <scope>NUCLEOTIDE SEQUENCE [LARGE SCALE GENOMIC DNA]</scope>
    <source>
        <strain evidence="7">Baker2002</strain>
    </source>
</reference>
<comment type="similarity">
    <text evidence="1">Belongs to the eukaryotic ribosomal protein eL39 family.</text>
</comment>
<dbReference type="PANTHER" id="PTHR19970">
    <property type="entry name" value="RIBOSOMAL PROTEIN L39E"/>
    <property type="match status" value="1"/>
</dbReference>
<dbReference type="SUPFAM" id="SSF48662">
    <property type="entry name" value="Ribosomal protein L39e"/>
    <property type="match status" value="1"/>
</dbReference>
<dbReference type="AlphaFoldDB" id="A0A4P9ZHA9"/>
<dbReference type="PROSITE" id="PS00051">
    <property type="entry name" value="RIBOSOMAL_L39E"/>
    <property type="match status" value="1"/>
</dbReference>
<evidence type="ECO:0000256" key="3">
    <source>
        <dbReference type="ARBA" id="ARBA00023274"/>
    </source>
</evidence>
<organism evidence="6 7">
    <name type="scientific">Metschnikowia bicuspidata</name>
    <dbReference type="NCBI Taxonomy" id="27322"/>
    <lineage>
        <taxon>Eukaryota</taxon>
        <taxon>Fungi</taxon>
        <taxon>Dikarya</taxon>
        <taxon>Ascomycota</taxon>
        <taxon>Saccharomycotina</taxon>
        <taxon>Pichiomycetes</taxon>
        <taxon>Metschnikowiaceae</taxon>
        <taxon>Metschnikowia</taxon>
    </lineage>
</organism>
<dbReference type="Gene3D" id="1.10.1620.10">
    <property type="entry name" value="Ribosomal protein L39e"/>
    <property type="match status" value="1"/>
</dbReference>
<dbReference type="EMBL" id="ML004431">
    <property type="protein sequence ID" value="RKP32536.1"/>
    <property type="molecule type" value="Genomic_DNA"/>
</dbReference>
<gene>
    <name evidence="6" type="ORF">METBISCDRAFT_12162</name>
</gene>
<accession>A0A4P9ZHA9</accession>
<sequence length="113" mass="13138">MFRCHFHFHRDNKSHSGRHFLAINCPRSECETLLYGSPCSSVAPCLARTPSAPISPESTNTNIQANKSFKTKQKLAKAAKQNRPLPHWIRLKTDNTIRYNAKRRHWRRTKLNI</sequence>
<dbReference type="OrthoDB" id="6332053at2759"/>
<dbReference type="HAMAP" id="MF_00629">
    <property type="entry name" value="Ribosomal_eL39"/>
    <property type="match status" value="1"/>
</dbReference>
<keyword evidence="7" id="KW-1185">Reference proteome</keyword>
<dbReference type="InterPro" id="IPR023626">
    <property type="entry name" value="Ribosomal_eL39_dom_sf"/>
</dbReference>
<dbReference type="Proteomes" id="UP000268321">
    <property type="component" value="Unassembled WGS sequence"/>
</dbReference>
<dbReference type="GO" id="GO:0022625">
    <property type="term" value="C:cytosolic large ribosomal subunit"/>
    <property type="evidence" value="ECO:0007669"/>
    <property type="project" value="TreeGrafter"/>
</dbReference>
<dbReference type="PANTHER" id="PTHR19970:SF0">
    <property type="entry name" value="LARGE RIBOSOMAL SUBUNIT PROTEIN EL39"/>
    <property type="match status" value="1"/>
</dbReference>
<evidence type="ECO:0000256" key="2">
    <source>
        <dbReference type="ARBA" id="ARBA00022980"/>
    </source>
</evidence>